<evidence type="ECO:0000313" key="1">
    <source>
        <dbReference type="EMBL" id="VAW64095.1"/>
    </source>
</evidence>
<organism evidence="1">
    <name type="scientific">hydrothermal vent metagenome</name>
    <dbReference type="NCBI Taxonomy" id="652676"/>
    <lineage>
        <taxon>unclassified sequences</taxon>
        <taxon>metagenomes</taxon>
        <taxon>ecological metagenomes</taxon>
    </lineage>
</organism>
<proteinExistence type="predicted"/>
<gene>
    <name evidence="1" type="ORF">MNBD_GAMMA11-3091</name>
</gene>
<dbReference type="Gene3D" id="1.25.40.10">
    <property type="entry name" value="Tetratricopeptide repeat domain"/>
    <property type="match status" value="2"/>
</dbReference>
<dbReference type="SUPFAM" id="SSF48452">
    <property type="entry name" value="TPR-like"/>
    <property type="match status" value="1"/>
</dbReference>
<dbReference type="Pfam" id="PF14559">
    <property type="entry name" value="TPR_19"/>
    <property type="match status" value="1"/>
</dbReference>
<dbReference type="InterPro" id="IPR011990">
    <property type="entry name" value="TPR-like_helical_dom_sf"/>
</dbReference>
<reference evidence="1" key="1">
    <citation type="submission" date="2018-06" db="EMBL/GenBank/DDBJ databases">
        <authorList>
            <person name="Zhirakovskaya E."/>
        </authorList>
    </citation>
    <scope>NUCLEOTIDE SEQUENCE</scope>
</reference>
<sequence length="296" mass="33221">MNISEHFVYLLLLSLLSGCDSTEKDWGATDSVNTIEAYEVFLQNHPASKYHNSALESIEVLRLEEAKSNRSYEGYMEFLSDYPQTTHKSEVMIQLKSVTDEFLKQSFMAVYSASKQGKDIFSSATVDHSGYDEARNLLDKILIIFPEHAVAANNRAVLAVEKGNLKKARSLLEQAISVTESAQVSDVTLQIGVDSEDNEWHSFFYLLQPVDMAIDEFSFVTEMAGQKKNNAPLTVAMTFSTPGASQLNSIKTSRCKHVIVDRAKPGYQLKREIRNNIKALKAIEDPSAREFCWEGD</sequence>
<protein>
    <submittedName>
        <fullName evidence="1">Uncharacterized protein</fullName>
    </submittedName>
</protein>
<dbReference type="EMBL" id="UOFG01000224">
    <property type="protein sequence ID" value="VAW64095.1"/>
    <property type="molecule type" value="Genomic_DNA"/>
</dbReference>
<accession>A0A3B0X717</accession>
<dbReference type="AlphaFoldDB" id="A0A3B0X717"/>
<name>A0A3B0X717_9ZZZZ</name>